<organism evidence="1 2">
    <name type="scientific">Streptacidiphilus pinicola</name>
    <dbReference type="NCBI Taxonomy" id="2219663"/>
    <lineage>
        <taxon>Bacteria</taxon>
        <taxon>Bacillati</taxon>
        <taxon>Actinomycetota</taxon>
        <taxon>Actinomycetes</taxon>
        <taxon>Kitasatosporales</taxon>
        <taxon>Streptomycetaceae</taxon>
        <taxon>Streptacidiphilus</taxon>
    </lineage>
</organism>
<protein>
    <submittedName>
        <fullName evidence="1">Uncharacterized protein</fullName>
    </submittedName>
</protein>
<evidence type="ECO:0000313" key="2">
    <source>
        <dbReference type="Proteomes" id="UP000248889"/>
    </source>
</evidence>
<accession>A0A2X0IPL4</accession>
<name>A0A2X0IPL4_9ACTN</name>
<gene>
    <name evidence="1" type="ORF">DN069_02760</name>
</gene>
<dbReference type="Proteomes" id="UP000248889">
    <property type="component" value="Unassembled WGS sequence"/>
</dbReference>
<keyword evidence="2" id="KW-1185">Reference proteome</keyword>
<sequence length="68" mass="7325">MIGEADSLISDDDVVVFVDAVRDQVIALGIKPAGGGERGGEWASEPGRCWWRRDIGMRCGGTRCWSTG</sequence>
<proteinExistence type="predicted"/>
<reference evidence="1 2" key="1">
    <citation type="submission" date="2018-06" db="EMBL/GenBank/DDBJ databases">
        <title>Streptacidiphilus pinicola sp. nov., isolated from pine grove soil.</title>
        <authorList>
            <person name="Roh S.G."/>
            <person name="Park S."/>
            <person name="Kim M.-K."/>
            <person name="Yun B.-R."/>
            <person name="Park J."/>
            <person name="Kim M.J."/>
            <person name="Kim Y.S."/>
            <person name="Kim S.B."/>
        </authorList>
    </citation>
    <scope>NUCLEOTIDE SEQUENCE [LARGE SCALE GENOMIC DNA]</scope>
    <source>
        <strain evidence="1 2">MMS16-CNU450</strain>
    </source>
</reference>
<comment type="caution">
    <text evidence="1">The sequence shown here is derived from an EMBL/GenBank/DDBJ whole genome shotgun (WGS) entry which is preliminary data.</text>
</comment>
<dbReference type="EMBL" id="QKYN01000010">
    <property type="protein sequence ID" value="RAG87182.1"/>
    <property type="molecule type" value="Genomic_DNA"/>
</dbReference>
<dbReference type="AlphaFoldDB" id="A0A2X0IPL4"/>
<evidence type="ECO:0000313" key="1">
    <source>
        <dbReference type="EMBL" id="RAG87182.1"/>
    </source>
</evidence>